<evidence type="ECO:0000256" key="1">
    <source>
        <dbReference type="SAM" id="Phobius"/>
    </source>
</evidence>
<evidence type="ECO:0000313" key="3">
    <source>
        <dbReference type="Proteomes" id="UP000065641"/>
    </source>
</evidence>
<keyword evidence="1" id="KW-0472">Membrane</keyword>
<accession>A0A0S2KA09</accession>
<keyword evidence="3" id="KW-1185">Reference proteome</keyword>
<dbReference type="EMBL" id="CP013189">
    <property type="protein sequence ID" value="ALO45169.1"/>
    <property type="molecule type" value="Genomic_DNA"/>
</dbReference>
<evidence type="ECO:0000313" key="2">
    <source>
        <dbReference type="EMBL" id="ALO45169.1"/>
    </source>
</evidence>
<keyword evidence="1" id="KW-1133">Transmembrane helix</keyword>
<feature type="transmembrane region" description="Helical" evidence="1">
    <location>
        <begin position="73"/>
        <end position="91"/>
    </location>
</feature>
<dbReference type="KEGG" id="pspi:PS2015_483"/>
<sequence>MNTEYKIVQSTTPHFAKPAQLARVLAEEAQAGWQLVEKFDNFKIRLQREISHREQDSGRSIDPYRCHVGPSNWITYSAAALATAAVVLVILRGVGAI</sequence>
<gene>
    <name evidence="2" type="ORF">PS2015_483</name>
</gene>
<dbReference type="AlphaFoldDB" id="A0A0S2KA09"/>
<dbReference type="Proteomes" id="UP000065641">
    <property type="component" value="Chromosome"/>
</dbReference>
<reference evidence="2 3" key="1">
    <citation type="submission" date="2015-11" db="EMBL/GenBank/DDBJ databases">
        <authorList>
            <person name="Zhang Y."/>
            <person name="Guo Z."/>
        </authorList>
    </citation>
    <scope>NUCLEOTIDE SEQUENCE [LARGE SCALE GENOMIC DNA]</scope>
    <source>
        <strain evidence="2 3">KCTC 32221</strain>
    </source>
</reference>
<organism evidence="2 3">
    <name type="scientific">Pseudohongiella spirulinae</name>
    <dbReference type="NCBI Taxonomy" id="1249552"/>
    <lineage>
        <taxon>Bacteria</taxon>
        <taxon>Pseudomonadati</taxon>
        <taxon>Pseudomonadota</taxon>
        <taxon>Gammaproteobacteria</taxon>
        <taxon>Pseudomonadales</taxon>
        <taxon>Pseudohongiellaceae</taxon>
        <taxon>Pseudohongiella</taxon>
    </lineage>
</organism>
<name>A0A0S2KA09_9GAMM</name>
<proteinExistence type="predicted"/>
<keyword evidence="1" id="KW-0812">Transmembrane</keyword>
<protein>
    <submittedName>
        <fullName evidence="2">Uncharacterized protein</fullName>
    </submittedName>
</protein>
<dbReference type="OrthoDB" id="7064021at2"/>
<dbReference type="RefSeq" id="WP_058020662.1">
    <property type="nucleotide sequence ID" value="NZ_CP013189.1"/>
</dbReference>